<keyword evidence="5" id="KW-0256">Endoplasmic reticulum</keyword>
<dbReference type="GO" id="GO:0008320">
    <property type="term" value="F:protein transmembrane transporter activity"/>
    <property type="evidence" value="ECO:0007669"/>
    <property type="project" value="InterPro"/>
</dbReference>
<dbReference type="InterPro" id="IPR023391">
    <property type="entry name" value="Prot_translocase_SecE_dom_sf"/>
</dbReference>
<name>A0A6H0XWZ3_9PEZI</name>
<evidence type="ECO:0000256" key="1">
    <source>
        <dbReference type="ARBA" id="ARBA00004389"/>
    </source>
</evidence>
<dbReference type="GO" id="GO:0006605">
    <property type="term" value="P:protein targeting"/>
    <property type="evidence" value="ECO:0007669"/>
    <property type="project" value="InterPro"/>
</dbReference>
<keyword evidence="6" id="KW-0653">Protein transport</keyword>
<evidence type="ECO:0000313" key="11">
    <source>
        <dbReference type="EMBL" id="QIW99291.1"/>
    </source>
</evidence>
<dbReference type="GO" id="GO:0005789">
    <property type="term" value="C:endoplasmic reticulum membrane"/>
    <property type="evidence" value="ECO:0007669"/>
    <property type="project" value="UniProtKB-SubCell"/>
</dbReference>
<keyword evidence="4 10" id="KW-0812">Transmembrane</keyword>
<evidence type="ECO:0008006" key="13">
    <source>
        <dbReference type="Google" id="ProtNLM"/>
    </source>
</evidence>
<evidence type="ECO:0000256" key="5">
    <source>
        <dbReference type="ARBA" id="ARBA00022824"/>
    </source>
</evidence>
<dbReference type="OrthoDB" id="2401875at2759"/>
<dbReference type="NCBIfam" id="TIGR00327">
    <property type="entry name" value="secE_euk_arch"/>
    <property type="match status" value="1"/>
</dbReference>
<keyword evidence="8" id="KW-0811">Translocation</keyword>
<dbReference type="SUPFAM" id="SSF103456">
    <property type="entry name" value="Preprotein translocase SecE subunit"/>
    <property type="match status" value="1"/>
</dbReference>
<evidence type="ECO:0000256" key="2">
    <source>
        <dbReference type="ARBA" id="ARBA00008274"/>
    </source>
</evidence>
<gene>
    <name evidence="11" type="ORF">AMS68_004809</name>
</gene>
<organism evidence="11 12">
    <name type="scientific">Peltaster fructicola</name>
    <dbReference type="NCBI Taxonomy" id="286661"/>
    <lineage>
        <taxon>Eukaryota</taxon>
        <taxon>Fungi</taxon>
        <taxon>Dikarya</taxon>
        <taxon>Ascomycota</taxon>
        <taxon>Pezizomycotina</taxon>
        <taxon>Dothideomycetes</taxon>
        <taxon>Dothideomycetes incertae sedis</taxon>
        <taxon>Peltaster</taxon>
    </lineage>
</organism>
<protein>
    <recommendedName>
        <fullName evidence="13">Protein translocase SEC61 complex gamma subunit, archaeal and eukaryotic</fullName>
    </recommendedName>
</protein>
<dbReference type="PANTHER" id="PTHR12309">
    <property type="entry name" value="SEC61 GAMMA SUBUNIT"/>
    <property type="match status" value="1"/>
</dbReference>
<dbReference type="InterPro" id="IPR001901">
    <property type="entry name" value="Translocase_SecE/Sec61-g"/>
</dbReference>
<keyword evidence="12" id="KW-1185">Reference proteome</keyword>
<evidence type="ECO:0000256" key="4">
    <source>
        <dbReference type="ARBA" id="ARBA00022692"/>
    </source>
</evidence>
<dbReference type="Proteomes" id="UP000503462">
    <property type="component" value="Chromosome 3"/>
</dbReference>
<evidence type="ECO:0000313" key="12">
    <source>
        <dbReference type="Proteomes" id="UP000503462"/>
    </source>
</evidence>
<dbReference type="GO" id="GO:0006886">
    <property type="term" value="P:intracellular protein transport"/>
    <property type="evidence" value="ECO:0007669"/>
    <property type="project" value="InterPro"/>
</dbReference>
<evidence type="ECO:0000256" key="9">
    <source>
        <dbReference type="ARBA" id="ARBA00023136"/>
    </source>
</evidence>
<keyword evidence="9 10" id="KW-0472">Membrane</keyword>
<dbReference type="HAMAP" id="MF_00422">
    <property type="entry name" value="SecE"/>
    <property type="match status" value="1"/>
</dbReference>
<evidence type="ECO:0000256" key="6">
    <source>
        <dbReference type="ARBA" id="ARBA00022927"/>
    </source>
</evidence>
<evidence type="ECO:0000256" key="3">
    <source>
        <dbReference type="ARBA" id="ARBA00022448"/>
    </source>
</evidence>
<proteinExistence type="inferred from homology"/>
<comment type="subcellular location">
    <subcellularLocation>
        <location evidence="1">Endoplasmic reticulum membrane</location>
        <topology evidence="1">Single-pass membrane protein</topology>
    </subcellularLocation>
</comment>
<accession>A0A6H0XWZ3</accession>
<dbReference type="AlphaFoldDB" id="A0A6H0XWZ3"/>
<evidence type="ECO:0000256" key="7">
    <source>
        <dbReference type="ARBA" id="ARBA00022989"/>
    </source>
</evidence>
<keyword evidence="3" id="KW-0813">Transport</keyword>
<comment type="similarity">
    <text evidence="2">Belongs to the SecE/SEC61-gamma family.</text>
</comment>
<evidence type="ECO:0000256" key="8">
    <source>
        <dbReference type="ARBA" id="ARBA00023010"/>
    </source>
</evidence>
<keyword evidence="7 10" id="KW-1133">Transmembrane helix</keyword>
<dbReference type="Gene3D" id="1.20.5.820">
    <property type="entry name" value="Preprotein translocase SecE subunit"/>
    <property type="match status" value="1"/>
</dbReference>
<dbReference type="Pfam" id="PF00584">
    <property type="entry name" value="SecE"/>
    <property type="match status" value="1"/>
</dbReference>
<dbReference type="EMBL" id="CP051141">
    <property type="protein sequence ID" value="QIW99291.1"/>
    <property type="molecule type" value="Genomic_DNA"/>
</dbReference>
<sequence>MDQAKEILETPRQFLHEGRQFIARCSKPDQKEFLRISQAVGMGFIVMGVIGYFVKLIHIPYNQITILVRRARRWKSMIDHPAHIEQTEATAVSVKITRS</sequence>
<evidence type="ECO:0000256" key="10">
    <source>
        <dbReference type="SAM" id="Phobius"/>
    </source>
</evidence>
<reference evidence="11 12" key="1">
    <citation type="journal article" date="2016" name="Sci. Rep.">
        <title>Peltaster fructicola genome reveals evolution from an invasive phytopathogen to an ectophytic parasite.</title>
        <authorList>
            <person name="Xu C."/>
            <person name="Chen H."/>
            <person name="Gleason M.L."/>
            <person name="Xu J.R."/>
            <person name="Liu H."/>
            <person name="Zhang R."/>
            <person name="Sun G."/>
        </authorList>
    </citation>
    <scope>NUCLEOTIDE SEQUENCE [LARGE SCALE GENOMIC DNA]</scope>
    <source>
        <strain evidence="11 12">LNHT1506</strain>
    </source>
</reference>
<feature type="transmembrane region" description="Helical" evidence="10">
    <location>
        <begin position="36"/>
        <end position="54"/>
    </location>
</feature>
<dbReference type="InterPro" id="IPR008158">
    <property type="entry name" value="Translocase_Sec61-g"/>
</dbReference>